<dbReference type="Pfam" id="PF04851">
    <property type="entry name" value="ResIII"/>
    <property type="match status" value="1"/>
</dbReference>
<gene>
    <name evidence="2" type="ORF">LCGC14_2106240</name>
</gene>
<evidence type="ECO:0000259" key="1">
    <source>
        <dbReference type="Pfam" id="PF04851"/>
    </source>
</evidence>
<feature type="non-terminal residue" evidence="2">
    <location>
        <position position="413"/>
    </location>
</feature>
<dbReference type="AlphaFoldDB" id="A0A0F9E8G0"/>
<dbReference type="InterPro" id="IPR027417">
    <property type="entry name" value="P-loop_NTPase"/>
</dbReference>
<dbReference type="GO" id="GO:0016787">
    <property type="term" value="F:hydrolase activity"/>
    <property type="evidence" value="ECO:0007669"/>
    <property type="project" value="InterPro"/>
</dbReference>
<dbReference type="GO" id="GO:0003677">
    <property type="term" value="F:DNA binding"/>
    <property type="evidence" value="ECO:0007669"/>
    <property type="project" value="InterPro"/>
</dbReference>
<dbReference type="GO" id="GO:0005524">
    <property type="term" value="F:ATP binding"/>
    <property type="evidence" value="ECO:0007669"/>
    <property type="project" value="InterPro"/>
</dbReference>
<dbReference type="Gene3D" id="3.40.50.300">
    <property type="entry name" value="P-loop containing nucleotide triphosphate hydrolases"/>
    <property type="match status" value="1"/>
</dbReference>
<sequence length="413" mass="49310">MKKKAAALIYGDNPNYIDHLAPLCHYLKIPLLTNIEEIFDFTKKYYPNVDVKHIENKDVNFYVVKNFDNILACTPKNMFDTEFRLHQDVLNKEINIFWCPHGNSDKGRTVFFMEALKDASNVLVYGDKMIDFLKNNAVVDFVSVYDHLDLYTIEFHKYKSYIKTYDDKHWRTINSTTCTFLTTKNVLIKTKNIFKKYSKKNFFDRDIFKKNRILRHLFLDFFGRATGADYWSSLTKINIFKLFRILKFRYRNYGTWQIYFRSWRYNWRQILFGRKYYLWAPIPTIGTHMEYNFLPPTIDWDKIFKKEISEDKIGMIGDGVFDPREIDVVSIPTIVRDPKKFKNYLSKKEVMITDEVHHAQSTTWYKTIMKIPAVYRFGLTATPQRGEKFLLLEACTGKIIYTAGYDKLIEEKY</sequence>
<accession>A0A0F9E8G0</accession>
<comment type="caution">
    <text evidence="2">The sequence shown here is derived from an EMBL/GenBank/DDBJ whole genome shotgun (WGS) entry which is preliminary data.</text>
</comment>
<proteinExistence type="predicted"/>
<protein>
    <recommendedName>
        <fullName evidence="1">Helicase/UvrB N-terminal domain-containing protein</fullName>
    </recommendedName>
</protein>
<evidence type="ECO:0000313" key="2">
    <source>
        <dbReference type="EMBL" id="KKL70303.1"/>
    </source>
</evidence>
<feature type="domain" description="Helicase/UvrB N-terminal" evidence="1">
    <location>
        <begin position="324"/>
        <end position="385"/>
    </location>
</feature>
<dbReference type="SUPFAM" id="SSF52540">
    <property type="entry name" value="P-loop containing nucleoside triphosphate hydrolases"/>
    <property type="match status" value="1"/>
</dbReference>
<dbReference type="EMBL" id="LAZR01025938">
    <property type="protein sequence ID" value="KKL70303.1"/>
    <property type="molecule type" value="Genomic_DNA"/>
</dbReference>
<name>A0A0F9E8G0_9ZZZZ</name>
<reference evidence="2" key="1">
    <citation type="journal article" date="2015" name="Nature">
        <title>Complex archaea that bridge the gap between prokaryotes and eukaryotes.</title>
        <authorList>
            <person name="Spang A."/>
            <person name="Saw J.H."/>
            <person name="Jorgensen S.L."/>
            <person name="Zaremba-Niedzwiedzka K."/>
            <person name="Martijn J."/>
            <person name="Lind A.E."/>
            <person name="van Eijk R."/>
            <person name="Schleper C."/>
            <person name="Guy L."/>
            <person name="Ettema T.J."/>
        </authorList>
    </citation>
    <scope>NUCLEOTIDE SEQUENCE</scope>
</reference>
<organism evidence="2">
    <name type="scientific">marine sediment metagenome</name>
    <dbReference type="NCBI Taxonomy" id="412755"/>
    <lineage>
        <taxon>unclassified sequences</taxon>
        <taxon>metagenomes</taxon>
        <taxon>ecological metagenomes</taxon>
    </lineage>
</organism>
<dbReference type="InterPro" id="IPR006935">
    <property type="entry name" value="Helicase/UvrB_N"/>
</dbReference>